<dbReference type="Pfam" id="PF01844">
    <property type="entry name" value="HNH"/>
    <property type="match status" value="1"/>
</dbReference>
<proteinExistence type="predicted"/>
<dbReference type="RefSeq" id="WP_209486386.1">
    <property type="nucleotide sequence ID" value="NZ_JAGGKQ010000022.1"/>
</dbReference>
<dbReference type="OrthoDB" id="11472at2157"/>
<keyword evidence="2" id="KW-0540">Nuclease</keyword>
<evidence type="ECO:0000313" key="3">
    <source>
        <dbReference type="Proteomes" id="UP000823588"/>
    </source>
</evidence>
<dbReference type="GO" id="GO:0004519">
    <property type="term" value="F:endonuclease activity"/>
    <property type="evidence" value="ECO:0007669"/>
    <property type="project" value="UniProtKB-KW"/>
</dbReference>
<keyword evidence="2" id="KW-0378">Hydrolase</keyword>
<sequence length="151" mass="17214">MEEWESVRAWKLRELPDPPRLTITQLFSKLSENGTRSYRSPQPSWERKASVRLRDKFKCALCPAGRIETVDGASVWRARDGRTRRRPPGKSTQGTAARVLEIHHVVPRSNGGANDLSNLITLCPDCHEDVHDRRADRIPREETRPALGTRP</sequence>
<dbReference type="GO" id="GO:0003676">
    <property type="term" value="F:nucleic acid binding"/>
    <property type="evidence" value="ECO:0007669"/>
    <property type="project" value="InterPro"/>
</dbReference>
<dbReference type="InterPro" id="IPR002711">
    <property type="entry name" value="HNH"/>
</dbReference>
<evidence type="ECO:0000259" key="1">
    <source>
        <dbReference type="SMART" id="SM00507"/>
    </source>
</evidence>
<dbReference type="GO" id="GO:0008270">
    <property type="term" value="F:zinc ion binding"/>
    <property type="evidence" value="ECO:0007669"/>
    <property type="project" value="InterPro"/>
</dbReference>
<dbReference type="InterPro" id="IPR044925">
    <property type="entry name" value="His-Me_finger_sf"/>
</dbReference>
<name>A0A8T4GG22_9EURY</name>
<comment type="caution">
    <text evidence="2">The sequence shown here is derived from an EMBL/GenBank/DDBJ whole genome shotgun (WGS) entry which is preliminary data.</text>
</comment>
<gene>
    <name evidence="2" type="ORF">J2751_002516</name>
</gene>
<feature type="domain" description="HNH nuclease" evidence="1">
    <location>
        <begin position="71"/>
        <end position="128"/>
    </location>
</feature>
<evidence type="ECO:0000313" key="2">
    <source>
        <dbReference type="EMBL" id="MBP1923474.1"/>
    </source>
</evidence>
<keyword evidence="3" id="KW-1185">Reference proteome</keyword>
<dbReference type="SUPFAM" id="SSF54060">
    <property type="entry name" value="His-Me finger endonucleases"/>
    <property type="match status" value="1"/>
</dbReference>
<dbReference type="Gene3D" id="1.10.30.50">
    <property type="match status" value="1"/>
</dbReference>
<dbReference type="EMBL" id="JAGGKQ010000022">
    <property type="protein sequence ID" value="MBP1923474.1"/>
    <property type="molecule type" value="Genomic_DNA"/>
</dbReference>
<dbReference type="Proteomes" id="UP000823588">
    <property type="component" value="Unassembled WGS sequence"/>
</dbReference>
<dbReference type="SMART" id="SM00507">
    <property type="entry name" value="HNHc"/>
    <property type="match status" value="1"/>
</dbReference>
<dbReference type="AlphaFoldDB" id="A0A8T4GG22"/>
<organism evidence="2 3">
    <name type="scientific">Halorubrum alkaliphilum</name>
    <dbReference type="NCBI Taxonomy" id="261290"/>
    <lineage>
        <taxon>Archaea</taxon>
        <taxon>Methanobacteriati</taxon>
        <taxon>Methanobacteriota</taxon>
        <taxon>Stenosarchaea group</taxon>
        <taxon>Halobacteria</taxon>
        <taxon>Halobacteriales</taxon>
        <taxon>Haloferacaceae</taxon>
        <taxon>Halorubrum</taxon>
    </lineage>
</organism>
<dbReference type="CDD" id="cd00085">
    <property type="entry name" value="HNHc"/>
    <property type="match status" value="1"/>
</dbReference>
<protein>
    <submittedName>
        <fullName evidence="2">5-methylcytosine-specific restriction endonuclease McrA</fullName>
    </submittedName>
</protein>
<reference evidence="2" key="1">
    <citation type="submission" date="2021-03" db="EMBL/GenBank/DDBJ databases">
        <title>Genomic Encyclopedia of Type Strains, Phase IV (KMG-IV): sequencing the most valuable type-strain genomes for metagenomic binning, comparative biology and taxonomic classification.</title>
        <authorList>
            <person name="Goeker M."/>
        </authorList>
    </citation>
    <scope>NUCLEOTIDE SEQUENCE</scope>
    <source>
        <strain evidence="2">DSM 23564</strain>
    </source>
</reference>
<keyword evidence="2" id="KW-0255">Endonuclease</keyword>
<accession>A0A8T4GG22</accession>
<dbReference type="InterPro" id="IPR003615">
    <property type="entry name" value="HNH_nuc"/>
</dbReference>